<dbReference type="RefSeq" id="WP_091969594.1">
    <property type="nucleotide sequence ID" value="NZ_FOGZ01000013.1"/>
</dbReference>
<feature type="transmembrane region" description="Helical" evidence="2">
    <location>
        <begin position="121"/>
        <end position="153"/>
    </location>
</feature>
<sequence>MSLPAGHDPSEGIPSRPPSSPPGAHPSHGSAGAAGDGERHPAFGHPAAGHPLDERRDAQAALDSYLEMGPQWQKEVVDSFMTRVDAVTAQRWQESEYVRQQRIIGERAAEKARTRELVLTLVFAIPLTGIASTAGLLGMIVCWAGIAAVLFAIHSPSREQHRPRELGH</sequence>
<evidence type="ECO:0000256" key="2">
    <source>
        <dbReference type="SAM" id="Phobius"/>
    </source>
</evidence>
<evidence type="ECO:0000256" key="1">
    <source>
        <dbReference type="SAM" id="MobiDB-lite"/>
    </source>
</evidence>
<keyword evidence="4" id="KW-1185">Reference proteome</keyword>
<keyword evidence="2" id="KW-0472">Membrane</keyword>
<name>A0A1H9SGY1_9ACTN</name>
<organism evidence="3 4">
    <name type="scientific">Propionibacterium cyclohexanicum</name>
    <dbReference type="NCBI Taxonomy" id="64702"/>
    <lineage>
        <taxon>Bacteria</taxon>
        <taxon>Bacillati</taxon>
        <taxon>Actinomycetota</taxon>
        <taxon>Actinomycetes</taxon>
        <taxon>Propionibacteriales</taxon>
        <taxon>Propionibacteriaceae</taxon>
        <taxon>Propionibacterium</taxon>
    </lineage>
</organism>
<dbReference type="EMBL" id="FOGZ01000013">
    <property type="protein sequence ID" value="SER83479.1"/>
    <property type="molecule type" value="Genomic_DNA"/>
</dbReference>
<gene>
    <name evidence="3" type="ORF">SAMN05443377_11310</name>
</gene>
<feature type="region of interest" description="Disordered" evidence="1">
    <location>
        <begin position="1"/>
        <end position="51"/>
    </location>
</feature>
<dbReference type="AlphaFoldDB" id="A0A1H9SGY1"/>
<evidence type="ECO:0000313" key="3">
    <source>
        <dbReference type="EMBL" id="SER83479.1"/>
    </source>
</evidence>
<evidence type="ECO:0000313" key="4">
    <source>
        <dbReference type="Proteomes" id="UP000198815"/>
    </source>
</evidence>
<dbReference type="OrthoDB" id="3854538at2"/>
<reference evidence="3 4" key="1">
    <citation type="submission" date="2016-10" db="EMBL/GenBank/DDBJ databases">
        <authorList>
            <person name="de Groot N.N."/>
        </authorList>
    </citation>
    <scope>NUCLEOTIDE SEQUENCE [LARGE SCALE GENOMIC DNA]</scope>
    <source>
        <strain evidence="3 4">DSM 16859</strain>
    </source>
</reference>
<accession>A0A1H9SGY1</accession>
<proteinExistence type="predicted"/>
<keyword evidence="2" id="KW-1133">Transmembrane helix</keyword>
<protein>
    <submittedName>
        <fullName evidence="3">Uncharacterized protein</fullName>
    </submittedName>
</protein>
<keyword evidence="2" id="KW-0812">Transmembrane</keyword>
<feature type="compositionally biased region" description="Pro residues" evidence="1">
    <location>
        <begin position="15"/>
        <end position="24"/>
    </location>
</feature>
<dbReference type="Proteomes" id="UP000198815">
    <property type="component" value="Unassembled WGS sequence"/>
</dbReference>